<keyword evidence="8" id="KW-0496">Mitochondrion</keyword>
<reference evidence="14" key="1">
    <citation type="submission" date="2013-03" db="EMBL/GenBank/DDBJ databases">
        <title>The Genome Sequence of Anopheles dirus WRAIR2.</title>
        <authorList>
            <consortium name="The Broad Institute Genomics Platform"/>
            <person name="Neafsey D.E."/>
            <person name="Walton C."/>
            <person name="Walker B."/>
            <person name="Young S.K."/>
            <person name="Zeng Q."/>
            <person name="Gargeya S."/>
            <person name="Fitzgerald M."/>
            <person name="Haas B."/>
            <person name="Abouelleil A."/>
            <person name="Allen A.W."/>
            <person name="Alvarado L."/>
            <person name="Arachchi H.M."/>
            <person name="Berlin A.M."/>
            <person name="Chapman S.B."/>
            <person name="Gainer-Dewar J."/>
            <person name="Goldberg J."/>
            <person name="Griggs A."/>
            <person name="Gujja S."/>
            <person name="Hansen M."/>
            <person name="Howarth C."/>
            <person name="Imamovic A."/>
            <person name="Ireland A."/>
            <person name="Larimer J."/>
            <person name="McCowan C."/>
            <person name="Murphy C."/>
            <person name="Pearson M."/>
            <person name="Poon T.W."/>
            <person name="Priest M."/>
            <person name="Roberts A."/>
            <person name="Saif S."/>
            <person name="Shea T."/>
            <person name="Sisk P."/>
            <person name="Sykes S."/>
            <person name="Wortman J."/>
            <person name="Nusbaum C."/>
            <person name="Birren B."/>
        </authorList>
    </citation>
    <scope>NUCLEOTIDE SEQUENCE [LARGE SCALE GENOMIC DNA]</scope>
    <source>
        <strain evidence="14">WRAIR2</strain>
    </source>
</reference>
<feature type="repeat" description="Solcar" evidence="10">
    <location>
        <begin position="15"/>
        <end position="176"/>
    </location>
</feature>
<protein>
    <recommendedName>
        <fullName evidence="15">Mitochondrial carrier protein</fullName>
    </recommendedName>
</protein>
<dbReference type="Pfam" id="PF00153">
    <property type="entry name" value="Mito_carr"/>
    <property type="match status" value="4"/>
</dbReference>
<dbReference type="EnsemblMetazoa" id="ADIR006129-RA">
    <property type="protein sequence ID" value="ADIR006129-PA"/>
    <property type="gene ID" value="ADIR006129"/>
</dbReference>
<dbReference type="GO" id="GO:0005743">
    <property type="term" value="C:mitochondrial inner membrane"/>
    <property type="evidence" value="ECO:0007669"/>
    <property type="project" value="UniProtKB-SubCell"/>
</dbReference>
<comment type="similarity">
    <text evidence="2 11">Belongs to the mitochondrial carrier (TC 2.A.29) family.</text>
</comment>
<dbReference type="GO" id="GO:1990519">
    <property type="term" value="P:pyrimidine nucleotide import into mitochondrion"/>
    <property type="evidence" value="ECO:0007669"/>
    <property type="project" value="TreeGrafter"/>
</dbReference>
<evidence type="ECO:0000256" key="2">
    <source>
        <dbReference type="ARBA" id="ARBA00006375"/>
    </source>
</evidence>
<organism evidence="13 14">
    <name type="scientific">Anopheles dirus</name>
    <dbReference type="NCBI Taxonomy" id="7168"/>
    <lineage>
        <taxon>Eukaryota</taxon>
        <taxon>Metazoa</taxon>
        <taxon>Ecdysozoa</taxon>
        <taxon>Arthropoda</taxon>
        <taxon>Hexapoda</taxon>
        <taxon>Insecta</taxon>
        <taxon>Pterygota</taxon>
        <taxon>Neoptera</taxon>
        <taxon>Endopterygota</taxon>
        <taxon>Diptera</taxon>
        <taxon>Nematocera</taxon>
        <taxon>Culicoidea</taxon>
        <taxon>Culicidae</taxon>
        <taxon>Anophelinae</taxon>
        <taxon>Anopheles</taxon>
    </lineage>
</organism>
<keyword evidence="6" id="KW-0999">Mitochondrion inner membrane</keyword>
<feature type="repeat" description="Solcar" evidence="10">
    <location>
        <begin position="186"/>
        <end position="271"/>
    </location>
</feature>
<dbReference type="STRING" id="7168.A0A182NEQ7"/>
<evidence type="ECO:0000256" key="5">
    <source>
        <dbReference type="ARBA" id="ARBA00022737"/>
    </source>
</evidence>
<dbReference type="InterPro" id="IPR049562">
    <property type="entry name" value="SLC25A33/36-like"/>
</dbReference>
<dbReference type="PRINTS" id="PR00784">
    <property type="entry name" value="MTUNCOUPLING"/>
</dbReference>
<evidence type="ECO:0008006" key="15">
    <source>
        <dbReference type="Google" id="ProtNLM"/>
    </source>
</evidence>
<comment type="subcellular location">
    <subcellularLocation>
        <location evidence="1">Mitochondrion inner membrane</location>
        <topology evidence="1">Multi-pass membrane protein</topology>
    </subcellularLocation>
</comment>
<dbReference type="GO" id="GO:0015218">
    <property type="term" value="F:pyrimidine nucleotide transmembrane transporter activity"/>
    <property type="evidence" value="ECO:0007669"/>
    <property type="project" value="InterPro"/>
</dbReference>
<dbReference type="PANTHER" id="PTHR45829">
    <property type="entry name" value="MITOCHONDRIAL CARRIER PROTEIN RIM2"/>
    <property type="match status" value="1"/>
</dbReference>
<evidence type="ECO:0000256" key="3">
    <source>
        <dbReference type="ARBA" id="ARBA00022448"/>
    </source>
</evidence>
<keyword evidence="4 10" id="KW-0812">Transmembrane</keyword>
<keyword evidence="5" id="KW-0677">Repeat</keyword>
<evidence type="ECO:0000256" key="8">
    <source>
        <dbReference type="ARBA" id="ARBA00023128"/>
    </source>
</evidence>
<evidence type="ECO:0000256" key="4">
    <source>
        <dbReference type="ARBA" id="ARBA00022692"/>
    </source>
</evidence>
<keyword evidence="7 12" id="KW-1133">Transmembrane helix</keyword>
<sequence length="401" mass="43304">MFLVILYAHANQKLTYFIFASFLYSIAGTAGAVVTCPLEVVKTRLQSSSSSFIHAAASTRHVLVTDGGKLTDHVRHVSAINNGSSSAADRHHNAARHHQTRVCASSILTRRRPSILAIPQCGLSTSVQSISIWQCLKHIVQTEGSRALFKGLGPNIVGVAPSRAIYFCAYSKTKNTLNTVGIIPANSPLVHILSASCAGFVSSTATNPIWFIKTRMQLDSNANGRMTVGECVRRIYESQGVRGFYKGITASYVGISETVIHFVIYEALKKKLLELRQSSPAAKALSSGESGCAGEGGKTSRDFLEFMAAGATSKTIASVVAYPHEVARTRLREEGNKYRNFWQTLLTVWKEEGKAGLYRGLGTQLVRQIPNTAIMMATYEAVVYVLTNPASASLLPTGAGN</sequence>
<evidence type="ECO:0000313" key="13">
    <source>
        <dbReference type="EnsemblMetazoa" id="ADIR006129-PA"/>
    </source>
</evidence>
<keyword evidence="3 11" id="KW-0813">Transport</keyword>
<dbReference type="Gene3D" id="1.50.40.10">
    <property type="entry name" value="Mitochondrial carrier domain"/>
    <property type="match status" value="2"/>
</dbReference>
<keyword evidence="9 10" id="KW-0472">Membrane</keyword>
<dbReference type="SUPFAM" id="SSF103506">
    <property type="entry name" value="Mitochondrial carrier"/>
    <property type="match status" value="1"/>
</dbReference>
<evidence type="ECO:0000256" key="12">
    <source>
        <dbReference type="SAM" id="Phobius"/>
    </source>
</evidence>
<evidence type="ECO:0000256" key="10">
    <source>
        <dbReference type="PROSITE-ProRule" id="PRU00282"/>
    </source>
</evidence>
<reference evidence="13" key="2">
    <citation type="submission" date="2020-05" db="UniProtKB">
        <authorList>
            <consortium name="EnsemblMetazoa"/>
        </authorList>
    </citation>
    <scope>IDENTIFICATION</scope>
    <source>
        <strain evidence="13">WRAIR2</strain>
    </source>
</reference>
<name>A0A182NEQ7_9DIPT</name>
<proteinExistence type="inferred from homology"/>
<feature type="transmembrane region" description="Helical" evidence="12">
    <location>
        <begin position="16"/>
        <end position="41"/>
    </location>
</feature>
<keyword evidence="14" id="KW-1185">Reference proteome</keyword>
<evidence type="ECO:0000256" key="7">
    <source>
        <dbReference type="ARBA" id="ARBA00022989"/>
    </source>
</evidence>
<dbReference type="PROSITE" id="PS50920">
    <property type="entry name" value="SOLCAR"/>
    <property type="match status" value="3"/>
</dbReference>
<dbReference type="VEuPathDB" id="VectorBase:ADIR006129"/>
<evidence type="ECO:0000256" key="9">
    <source>
        <dbReference type="ARBA" id="ARBA00023136"/>
    </source>
</evidence>
<dbReference type="InterPro" id="IPR002067">
    <property type="entry name" value="MCP"/>
</dbReference>
<accession>A0A182NEQ7</accession>
<dbReference type="InterPro" id="IPR018108">
    <property type="entry name" value="MCP_transmembrane"/>
</dbReference>
<dbReference type="Proteomes" id="UP000075884">
    <property type="component" value="Unassembled WGS sequence"/>
</dbReference>
<evidence type="ECO:0000313" key="14">
    <source>
        <dbReference type="Proteomes" id="UP000075884"/>
    </source>
</evidence>
<dbReference type="PANTHER" id="PTHR45829:SF4">
    <property type="entry name" value="MITOCHONDRIAL CARRIER PROTEIN RIM2"/>
    <property type="match status" value="1"/>
</dbReference>
<feature type="repeat" description="Solcar" evidence="10">
    <location>
        <begin position="301"/>
        <end position="385"/>
    </location>
</feature>
<dbReference type="AlphaFoldDB" id="A0A182NEQ7"/>
<dbReference type="InterPro" id="IPR023395">
    <property type="entry name" value="MCP_dom_sf"/>
</dbReference>
<evidence type="ECO:0000256" key="11">
    <source>
        <dbReference type="RuleBase" id="RU000488"/>
    </source>
</evidence>
<evidence type="ECO:0000256" key="1">
    <source>
        <dbReference type="ARBA" id="ARBA00004448"/>
    </source>
</evidence>
<evidence type="ECO:0000256" key="6">
    <source>
        <dbReference type="ARBA" id="ARBA00022792"/>
    </source>
</evidence>